<keyword evidence="1" id="KW-0812">Transmembrane</keyword>
<comment type="caution">
    <text evidence="2">The sequence shown here is derived from an EMBL/GenBank/DDBJ whole genome shotgun (WGS) entry which is preliminary data.</text>
</comment>
<protein>
    <recommendedName>
        <fullName evidence="4">YhhN-like protein</fullName>
    </recommendedName>
</protein>
<feature type="transmembrane region" description="Helical" evidence="1">
    <location>
        <begin position="73"/>
        <end position="93"/>
    </location>
</feature>
<feature type="transmembrane region" description="Helical" evidence="1">
    <location>
        <begin position="140"/>
        <end position="160"/>
    </location>
</feature>
<accession>A0A2T6C484</accession>
<keyword evidence="1" id="KW-0472">Membrane</keyword>
<reference evidence="2 3" key="1">
    <citation type="submission" date="2018-04" db="EMBL/GenBank/DDBJ databases">
        <title>Genomic Encyclopedia of Archaeal and Bacterial Type Strains, Phase II (KMG-II): from individual species to whole genera.</title>
        <authorList>
            <person name="Goeker M."/>
        </authorList>
    </citation>
    <scope>NUCLEOTIDE SEQUENCE [LARGE SCALE GENOMIC DNA]</scope>
    <source>
        <strain evidence="2 3">DSM 25731</strain>
    </source>
</reference>
<feature type="transmembrane region" description="Helical" evidence="1">
    <location>
        <begin position="105"/>
        <end position="128"/>
    </location>
</feature>
<evidence type="ECO:0000256" key="1">
    <source>
        <dbReference type="SAM" id="Phobius"/>
    </source>
</evidence>
<feature type="transmembrane region" description="Helical" evidence="1">
    <location>
        <begin position="48"/>
        <end position="67"/>
    </location>
</feature>
<evidence type="ECO:0000313" key="3">
    <source>
        <dbReference type="Proteomes" id="UP000244090"/>
    </source>
</evidence>
<evidence type="ECO:0000313" key="2">
    <source>
        <dbReference type="EMBL" id="PTX63118.1"/>
    </source>
</evidence>
<dbReference type="OrthoDB" id="1253476at2"/>
<feature type="transmembrane region" description="Helical" evidence="1">
    <location>
        <begin position="22"/>
        <end position="41"/>
    </location>
</feature>
<gene>
    <name evidence="2" type="ORF">C8N46_102521</name>
</gene>
<proteinExistence type="predicted"/>
<dbReference type="EMBL" id="QBKT01000002">
    <property type="protein sequence ID" value="PTX63118.1"/>
    <property type="molecule type" value="Genomic_DNA"/>
</dbReference>
<dbReference type="AlphaFoldDB" id="A0A2T6C484"/>
<dbReference type="Proteomes" id="UP000244090">
    <property type="component" value="Unassembled WGS sequence"/>
</dbReference>
<name>A0A2T6C484_9FLAO</name>
<evidence type="ECO:0008006" key="4">
    <source>
        <dbReference type="Google" id="ProtNLM"/>
    </source>
</evidence>
<keyword evidence="1" id="KW-1133">Transmembrane helix</keyword>
<organism evidence="2 3">
    <name type="scientific">Kordia periserrulae</name>
    <dbReference type="NCBI Taxonomy" id="701523"/>
    <lineage>
        <taxon>Bacteria</taxon>
        <taxon>Pseudomonadati</taxon>
        <taxon>Bacteroidota</taxon>
        <taxon>Flavobacteriia</taxon>
        <taxon>Flavobacteriales</taxon>
        <taxon>Flavobacteriaceae</taxon>
        <taxon>Kordia</taxon>
    </lineage>
</organism>
<sequence>MGIIQVATFWLWYNSVNNLHLTHYYLITQFILLSLFYYSLFKSKAQKLLVSIILVTVVLVLMIQSYLMPQLLYRFNLTEILLTSLTIVFYSIIHFYNSLSEVKKFTYINSGIFIYVLSSTLIFCSGNIMTELDPSINHLVWFMNVVLYLVYQILITIEWFRNFKKKTI</sequence>
<keyword evidence="3" id="KW-1185">Reference proteome</keyword>